<evidence type="ECO:0000313" key="2">
    <source>
        <dbReference type="EMBL" id="KAG5619575.1"/>
    </source>
</evidence>
<feature type="compositionally biased region" description="Basic and acidic residues" evidence="1">
    <location>
        <begin position="70"/>
        <end position="80"/>
    </location>
</feature>
<dbReference type="Proteomes" id="UP000824120">
    <property type="component" value="Chromosome 2"/>
</dbReference>
<organism evidence="2 3">
    <name type="scientific">Solanum commersonii</name>
    <name type="common">Commerson's wild potato</name>
    <name type="synonym">Commerson's nightshade</name>
    <dbReference type="NCBI Taxonomy" id="4109"/>
    <lineage>
        <taxon>Eukaryota</taxon>
        <taxon>Viridiplantae</taxon>
        <taxon>Streptophyta</taxon>
        <taxon>Embryophyta</taxon>
        <taxon>Tracheophyta</taxon>
        <taxon>Spermatophyta</taxon>
        <taxon>Magnoliopsida</taxon>
        <taxon>eudicotyledons</taxon>
        <taxon>Gunneridae</taxon>
        <taxon>Pentapetalae</taxon>
        <taxon>asterids</taxon>
        <taxon>lamiids</taxon>
        <taxon>Solanales</taxon>
        <taxon>Solanaceae</taxon>
        <taxon>Solanoideae</taxon>
        <taxon>Solaneae</taxon>
        <taxon>Solanum</taxon>
    </lineage>
</organism>
<dbReference type="EMBL" id="JACXVP010000002">
    <property type="protein sequence ID" value="KAG5619575.1"/>
    <property type="molecule type" value="Genomic_DNA"/>
</dbReference>
<proteinExistence type="predicted"/>
<reference evidence="2 3" key="1">
    <citation type="submission" date="2020-09" db="EMBL/GenBank/DDBJ databases">
        <title>De no assembly of potato wild relative species, Solanum commersonii.</title>
        <authorList>
            <person name="Cho K."/>
        </authorList>
    </citation>
    <scope>NUCLEOTIDE SEQUENCE [LARGE SCALE GENOMIC DNA]</scope>
    <source>
        <strain evidence="2">LZ3.2</strain>
        <tissue evidence="2">Leaf</tissue>
    </source>
</reference>
<comment type="caution">
    <text evidence="2">The sequence shown here is derived from an EMBL/GenBank/DDBJ whole genome shotgun (WGS) entry which is preliminary data.</text>
</comment>
<evidence type="ECO:0000313" key="3">
    <source>
        <dbReference type="Proteomes" id="UP000824120"/>
    </source>
</evidence>
<accession>A0A9J6A682</accession>
<sequence>MIFQLNLLVEFYKKEIDKLLQKGLIKPSKFSWSCTALYVNNAAERERRWTLLGWPRLEAGEIIEEEDDHPQDHQDRHMDPHPALQLYKEEEWA</sequence>
<gene>
    <name evidence="2" type="ORF">H5410_004793</name>
</gene>
<protein>
    <submittedName>
        <fullName evidence="2">Uncharacterized protein</fullName>
    </submittedName>
</protein>
<dbReference type="AlphaFoldDB" id="A0A9J6A682"/>
<dbReference type="OrthoDB" id="1702664at2759"/>
<evidence type="ECO:0000256" key="1">
    <source>
        <dbReference type="SAM" id="MobiDB-lite"/>
    </source>
</evidence>
<keyword evidence="3" id="KW-1185">Reference proteome</keyword>
<feature type="region of interest" description="Disordered" evidence="1">
    <location>
        <begin position="63"/>
        <end position="93"/>
    </location>
</feature>
<name>A0A9J6A682_SOLCO</name>